<evidence type="ECO:0000259" key="3">
    <source>
        <dbReference type="SMART" id="SM01017"/>
    </source>
</evidence>
<dbReference type="InterPro" id="IPR011022">
    <property type="entry name" value="Arrestin_C-like"/>
</dbReference>
<organism evidence="4 5">
    <name type="scientific">Polypedilum vanderplanki</name>
    <name type="common">Sleeping chironomid midge</name>
    <dbReference type="NCBI Taxonomy" id="319348"/>
    <lineage>
        <taxon>Eukaryota</taxon>
        <taxon>Metazoa</taxon>
        <taxon>Ecdysozoa</taxon>
        <taxon>Arthropoda</taxon>
        <taxon>Hexapoda</taxon>
        <taxon>Insecta</taxon>
        <taxon>Pterygota</taxon>
        <taxon>Neoptera</taxon>
        <taxon>Endopterygota</taxon>
        <taxon>Diptera</taxon>
        <taxon>Nematocera</taxon>
        <taxon>Chironomoidea</taxon>
        <taxon>Chironomidae</taxon>
        <taxon>Chironominae</taxon>
        <taxon>Polypedilum</taxon>
        <taxon>Polypedilum</taxon>
    </lineage>
</organism>
<dbReference type="InterPro" id="IPR011021">
    <property type="entry name" value="Arrestin-like_N"/>
</dbReference>
<dbReference type="InterPro" id="IPR014752">
    <property type="entry name" value="Arrestin-like_C"/>
</dbReference>
<protein>
    <recommendedName>
        <fullName evidence="3">Arrestin C-terminal-like domain-containing protein</fullName>
    </recommendedName>
</protein>
<dbReference type="InterPro" id="IPR050357">
    <property type="entry name" value="Arrestin_domain-protein"/>
</dbReference>
<keyword evidence="2" id="KW-0716">Sensory transduction</keyword>
<evidence type="ECO:0000256" key="1">
    <source>
        <dbReference type="ARBA" id="ARBA00005298"/>
    </source>
</evidence>
<gene>
    <name evidence="4" type="ORF">PVAND_016635</name>
</gene>
<evidence type="ECO:0000313" key="5">
    <source>
        <dbReference type="Proteomes" id="UP001107558"/>
    </source>
</evidence>
<dbReference type="GO" id="GO:0005737">
    <property type="term" value="C:cytoplasm"/>
    <property type="evidence" value="ECO:0007669"/>
    <property type="project" value="TreeGrafter"/>
</dbReference>
<dbReference type="Gene3D" id="2.60.40.640">
    <property type="match status" value="2"/>
</dbReference>
<dbReference type="Proteomes" id="UP001107558">
    <property type="component" value="Chromosome 4"/>
</dbReference>
<evidence type="ECO:0000313" key="4">
    <source>
        <dbReference type="EMBL" id="KAG5668706.1"/>
    </source>
</evidence>
<dbReference type="SUPFAM" id="SSF81296">
    <property type="entry name" value="E set domains"/>
    <property type="match status" value="2"/>
</dbReference>
<dbReference type="PANTHER" id="PTHR11188">
    <property type="entry name" value="ARRESTIN DOMAIN CONTAINING PROTEIN"/>
    <property type="match status" value="1"/>
</dbReference>
<evidence type="ECO:0000256" key="2">
    <source>
        <dbReference type="ARBA" id="ARBA00022606"/>
    </source>
</evidence>
<accession>A0A9J6BG62</accession>
<dbReference type="OrthoDB" id="7789592at2759"/>
<dbReference type="Pfam" id="PF00339">
    <property type="entry name" value="Arrestin_N"/>
    <property type="match status" value="1"/>
</dbReference>
<dbReference type="GO" id="GO:0015031">
    <property type="term" value="P:protein transport"/>
    <property type="evidence" value="ECO:0007669"/>
    <property type="project" value="TreeGrafter"/>
</dbReference>
<dbReference type="SMART" id="SM01017">
    <property type="entry name" value="Arrestin_C"/>
    <property type="match status" value="1"/>
</dbReference>
<dbReference type="InterPro" id="IPR014756">
    <property type="entry name" value="Ig_E-set"/>
</dbReference>
<proteinExistence type="inferred from homology"/>
<dbReference type="EMBL" id="JADBJN010000004">
    <property type="protein sequence ID" value="KAG5668706.1"/>
    <property type="molecule type" value="Genomic_DNA"/>
</dbReference>
<keyword evidence="5" id="KW-1185">Reference proteome</keyword>
<feature type="domain" description="Arrestin C-terminal-like" evidence="3">
    <location>
        <begin position="181"/>
        <end position="334"/>
    </location>
</feature>
<dbReference type="AlphaFoldDB" id="A0A9J6BG62"/>
<comment type="caution">
    <text evidence="4">The sequence shown here is derived from an EMBL/GenBank/DDBJ whole genome shotgun (WGS) entry which is preliminary data.</text>
</comment>
<comment type="similarity">
    <text evidence="1">Belongs to the arrestin family.</text>
</comment>
<reference evidence="4" key="1">
    <citation type="submission" date="2021-03" db="EMBL/GenBank/DDBJ databases">
        <title>Chromosome level genome of the anhydrobiotic midge Polypedilum vanderplanki.</title>
        <authorList>
            <person name="Yoshida Y."/>
            <person name="Kikawada T."/>
            <person name="Gusev O."/>
        </authorList>
    </citation>
    <scope>NUCLEOTIDE SEQUENCE</scope>
    <source>
        <strain evidence="4">NIAS01</strain>
        <tissue evidence="4">Whole body or cell culture</tissue>
    </source>
</reference>
<dbReference type="Pfam" id="PF02752">
    <property type="entry name" value="Arrestin_C"/>
    <property type="match status" value="1"/>
</dbReference>
<dbReference type="PANTHER" id="PTHR11188:SF176">
    <property type="entry name" value="ARRESTIN DOMAIN-CONTAINING PROTEIN 1"/>
    <property type="match status" value="1"/>
</dbReference>
<sequence>MFDKFFDNGMLTLKPNSDGQYVYCAGDLIKGSIDFTLSSPVKCRSLTVYIAGKSKIYGPKKKKNSTEHIRHENYLDKKIVLFANMDPVELSTEPHHYDFEFYLPLKLPQTCKTRAMTFDNSFNISYYCKAVIDVPWGKDLVSKKEFEVKRLDLMHMLPMFQSPTSKVTEEKISGFCGCCSEEKLFKMTVQLPRTGYAIGQTIPMKFSFENQGNYQIKMIEVKLKQSEVFMYPGTLSPLHHEELPENLARIKKQLDQIVMKNTKVMTLNRVPIFNDNATFELEYELDIPQSVAISDLIYSQTIKRAHEISINVSVSGKSNKLKLRIPIIIGPISSYEKGDELPDVSSKDIEYLNKYLQKGFVKSSWAKSFVASDYF</sequence>
<name>A0A9J6BG62_POLVA</name>